<dbReference type="PROSITE" id="PS00108">
    <property type="entry name" value="PROTEIN_KINASE_ST"/>
    <property type="match status" value="1"/>
</dbReference>
<keyword evidence="2" id="KW-0547">Nucleotide-binding</keyword>
<evidence type="ECO:0000259" key="5">
    <source>
        <dbReference type="PROSITE" id="PS50011"/>
    </source>
</evidence>
<dbReference type="InterPro" id="IPR011009">
    <property type="entry name" value="Kinase-like_dom_sf"/>
</dbReference>
<reference evidence="6" key="1">
    <citation type="submission" date="2024-02" db="EMBL/GenBank/DDBJ databases">
        <authorList>
            <consortium name="ELIXIR-Norway"/>
            <consortium name="Elixir Norway"/>
        </authorList>
    </citation>
    <scope>NUCLEOTIDE SEQUENCE</scope>
</reference>
<dbReference type="InterPro" id="IPR001245">
    <property type="entry name" value="Ser-Thr/Tyr_kinase_cat_dom"/>
</dbReference>
<dbReference type="SUPFAM" id="SSF56112">
    <property type="entry name" value="Protein kinase-like (PK-like)"/>
    <property type="match status" value="1"/>
</dbReference>
<keyword evidence="7" id="KW-1185">Reference proteome</keyword>
<keyword evidence="1" id="KW-0808">Transferase</keyword>
<feature type="domain" description="Protein kinase" evidence="5">
    <location>
        <begin position="95"/>
        <end position="396"/>
    </location>
</feature>
<dbReference type="SMART" id="SM00220">
    <property type="entry name" value="S_TKc"/>
    <property type="match status" value="1"/>
</dbReference>
<organism evidence="6 7">
    <name type="scientific">Sphagnum jensenii</name>
    <dbReference type="NCBI Taxonomy" id="128206"/>
    <lineage>
        <taxon>Eukaryota</taxon>
        <taxon>Viridiplantae</taxon>
        <taxon>Streptophyta</taxon>
        <taxon>Embryophyta</taxon>
        <taxon>Bryophyta</taxon>
        <taxon>Sphagnophytina</taxon>
        <taxon>Sphagnopsida</taxon>
        <taxon>Sphagnales</taxon>
        <taxon>Sphagnaceae</taxon>
        <taxon>Sphagnum</taxon>
    </lineage>
</organism>
<name>A0ABP0W254_9BRYO</name>
<dbReference type="PANTHER" id="PTHR44329">
    <property type="entry name" value="SERINE/THREONINE-PROTEIN KINASE TNNI3K-RELATED"/>
    <property type="match status" value="1"/>
</dbReference>
<proteinExistence type="predicted"/>
<gene>
    <name evidence="6" type="ORF">CSSPJE1EN1_LOCUS6015</name>
</gene>
<dbReference type="PANTHER" id="PTHR44329:SF288">
    <property type="entry name" value="MITOGEN-ACTIVATED PROTEIN KINASE KINASE KINASE 20"/>
    <property type="match status" value="1"/>
</dbReference>
<keyword evidence="4" id="KW-0067">ATP-binding</keyword>
<dbReference type="Gene3D" id="3.30.200.20">
    <property type="entry name" value="Phosphorylase Kinase, domain 1"/>
    <property type="match status" value="1"/>
</dbReference>
<evidence type="ECO:0000256" key="1">
    <source>
        <dbReference type="ARBA" id="ARBA00022679"/>
    </source>
</evidence>
<dbReference type="Pfam" id="PF07714">
    <property type="entry name" value="PK_Tyr_Ser-Thr"/>
    <property type="match status" value="1"/>
</dbReference>
<dbReference type="PROSITE" id="PS50011">
    <property type="entry name" value="PROTEIN_KINASE_DOM"/>
    <property type="match status" value="1"/>
</dbReference>
<evidence type="ECO:0000256" key="2">
    <source>
        <dbReference type="ARBA" id="ARBA00022741"/>
    </source>
</evidence>
<evidence type="ECO:0000256" key="4">
    <source>
        <dbReference type="ARBA" id="ARBA00022840"/>
    </source>
</evidence>
<accession>A0ABP0W254</accession>
<evidence type="ECO:0000313" key="7">
    <source>
        <dbReference type="Proteomes" id="UP001497444"/>
    </source>
</evidence>
<dbReference type="EMBL" id="OZ020108">
    <property type="protein sequence ID" value="CAK9260537.1"/>
    <property type="molecule type" value="Genomic_DNA"/>
</dbReference>
<dbReference type="InterPro" id="IPR051681">
    <property type="entry name" value="Ser/Thr_Kinases-Pseudokinases"/>
</dbReference>
<dbReference type="InterPro" id="IPR008271">
    <property type="entry name" value="Ser/Thr_kinase_AS"/>
</dbReference>
<keyword evidence="3" id="KW-0418">Kinase</keyword>
<dbReference type="Gene3D" id="1.10.510.10">
    <property type="entry name" value="Transferase(Phosphotransferase) domain 1"/>
    <property type="match status" value="1"/>
</dbReference>
<sequence length="420" mass="47580">MADIRQLSSAWQMDHDEHTTSTGKTALYVSVAQELQVQTATTREETYYGSAPEEYWTAVLPEETQYQNRQDTQRESESSESESFHFVLRIDPSDLEIGRKIAEGGQAEVFLATYTNKEARANIRLGHNQVVVKRLKNSSSRVVDVLQLQRRMESLMKLKNDERIRSVYCWVFGVSVDDNTGTVSIVMEAMKGDLRNLIDDRLLNVEDGQMPFDYTETLLMMMDITSGLLCLHSKGIIHRDIKSSNILVSPRIVDKISDKATGLETNLADVRFKVRLGDYETSDGVVGTGFWRAPEVLQHLKAVRDGNGLSDNKTPTYSAAVDVYGLGMLFYELLSGKIPFEGHPVSDYDLVILGARPELPTHVTQKMKQLLCNCWHAEPQKRPTLLEIVKTLHEEFTQYPPTDRNNIKNAYAGLLRNAWE</sequence>
<evidence type="ECO:0000256" key="3">
    <source>
        <dbReference type="ARBA" id="ARBA00022777"/>
    </source>
</evidence>
<dbReference type="InterPro" id="IPR000719">
    <property type="entry name" value="Prot_kinase_dom"/>
</dbReference>
<dbReference type="Proteomes" id="UP001497444">
    <property type="component" value="Chromosome 13"/>
</dbReference>
<protein>
    <recommendedName>
        <fullName evidence="5">Protein kinase domain-containing protein</fullName>
    </recommendedName>
</protein>
<evidence type="ECO:0000313" key="6">
    <source>
        <dbReference type="EMBL" id="CAK9260537.1"/>
    </source>
</evidence>